<gene>
    <name evidence="1" type="ORF">NM688_g7339</name>
</gene>
<reference evidence="1" key="1">
    <citation type="submission" date="2022-07" db="EMBL/GenBank/DDBJ databases">
        <title>Genome Sequence of Phlebia brevispora.</title>
        <authorList>
            <person name="Buettner E."/>
        </authorList>
    </citation>
    <scope>NUCLEOTIDE SEQUENCE</scope>
    <source>
        <strain evidence="1">MPL23</strain>
    </source>
</reference>
<protein>
    <submittedName>
        <fullName evidence="1">Uncharacterized protein</fullName>
    </submittedName>
</protein>
<dbReference type="EMBL" id="JANHOG010001692">
    <property type="protein sequence ID" value="KAJ3533038.1"/>
    <property type="molecule type" value="Genomic_DNA"/>
</dbReference>
<proteinExistence type="predicted"/>
<dbReference type="Proteomes" id="UP001148662">
    <property type="component" value="Unassembled WGS sequence"/>
</dbReference>
<accession>A0ACC1S6C0</accession>
<sequence>MRLVVTGSNGSVGRRVVIAALRAGHTVIGIDNAPSSSDELGLLSNPLFSFCRIDLTDYEAALEALRGAEAVIQLAAIRTPEDYAVKCHNTNVVISWNVLRAAAELGITRIAQASSVNVITLVWSQQPKLYYLPLDEEHPCEPDEPYGLSKLICELQANTIVRRYPKTRIASLRLSWSIPNRAYATHLNPERRKNDLWGWIQEDAGAEAFLRAVDLDDNRWAGHEAFFIAAANTTQGDPMELYHAHWEDVPIKEGKNLDKGFFDCAKAERLLGWVDKVHE</sequence>
<name>A0ACC1S6C0_9APHY</name>
<evidence type="ECO:0000313" key="1">
    <source>
        <dbReference type="EMBL" id="KAJ3533038.1"/>
    </source>
</evidence>
<evidence type="ECO:0000313" key="2">
    <source>
        <dbReference type="Proteomes" id="UP001148662"/>
    </source>
</evidence>
<organism evidence="1 2">
    <name type="scientific">Phlebia brevispora</name>
    <dbReference type="NCBI Taxonomy" id="194682"/>
    <lineage>
        <taxon>Eukaryota</taxon>
        <taxon>Fungi</taxon>
        <taxon>Dikarya</taxon>
        <taxon>Basidiomycota</taxon>
        <taxon>Agaricomycotina</taxon>
        <taxon>Agaricomycetes</taxon>
        <taxon>Polyporales</taxon>
        <taxon>Meruliaceae</taxon>
        <taxon>Phlebia</taxon>
    </lineage>
</organism>
<comment type="caution">
    <text evidence="1">The sequence shown here is derived from an EMBL/GenBank/DDBJ whole genome shotgun (WGS) entry which is preliminary data.</text>
</comment>
<keyword evidence="2" id="KW-1185">Reference proteome</keyword>